<dbReference type="InterPro" id="IPR002562">
    <property type="entry name" value="3'-5'_exonuclease_dom"/>
</dbReference>
<keyword evidence="5" id="KW-0067">ATP-binding</keyword>
<feature type="region of interest" description="Disordered" evidence="3">
    <location>
        <begin position="1081"/>
        <end position="1159"/>
    </location>
</feature>
<dbReference type="GO" id="GO:0006139">
    <property type="term" value="P:nucleobase-containing compound metabolic process"/>
    <property type="evidence" value="ECO:0007669"/>
    <property type="project" value="InterPro"/>
</dbReference>
<evidence type="ECO:0000256" key="2">
    <source>
        <dbReference type="ARBA" id="ARBA00022801"/>
    </source>
</evidence>
<dbReference type="Pfam" id="PF01612">
    <property type="entry name" value="DNA_pol_A_exo1"/>
    <property type="match status" value="1"/>
</dbReference>
<evidence type="ECO:0000259" key="4">
    <source>
        <dbReference type="SMART" id="SM00474"/>
    </source>
</evidence>
<feature type="region of interest" description="Disordered" evidence="3">
    <location>
        <begin position="754"/>
        <end position="834"/>
    </location>
</feature>
<evidence type="ECO:0000256" key="3">
    <source>
        <dbReference type="SAM" id="MobiDB-lite"/>
    </source>
</evidence>
<keyword evidence="6" id="KW-1185">Reference proteome</keyword>
<evidence type="ECO:0000313" key="6">
    <source>
        <dbReference type="Proteomes" id="UP000756921"/>
    </source>
</evidence>
<accession>A0A9P6G8G2</accession>
<dbReference type="OrthoDB" id="1920326at2759"/>
<dbReference type="GO" id="GO:0008408">
    <property type="term" value="F:3'-5' exonuclease activity"/>
    <property type="evidence" value="ECO:0007669"/>
    <property type="project" value="InterPro"/>
</dbReference>
<dbReference type="PANTHER" id="PTHR13620">
    <property type="entry name" value="3-5 EXONUCLEASE"/>
    <property type="match status" value="1"/>
</dbReference>
<evidence type="ECO:0000256" key="1">
    <source>
        <dbReference type="ARBA" id="ARBA00022722"/>
    </source>
</evidence>
<feature type="domain" description="3'-5' exonuclease" evidence="4">
    <location>
        <begin position="876"/>
        <end position="1075"/>
    </location>
</feature>
<feature type="region of interest" description="Disordered" evidence="3">
    <location>
        <begin position="1208"/>
        <end position="1240"/>
    </location>
</feature>
<dbReference type="GO" id="GO:0005737">
    <property type="term" value="C:cytoplasm"/>
    <property type="evidence" value="ECO:0007669"/>
    <property type="project" value="TreeGrafter"/>
</dbReference>
<dbReference type="SMART" id="SM00474">
    <property type="entry name" value="35EXOc"/>
    <property type="match status" value="1"/>
</dbReference>
<feature type="region of interest" description="Disordered" evidence="3">
    <location>
        <begin position="693"/>
        <end position="723"/>
    </location>
</feature>
<dbReference type="Gene3D" id="3.30.420.10">
    <property type="entry name" value="Ribonuclease H-like superfamily/Ribonuclease H"/>
    <property type="match status" value="1"/>
</dbReference>
<proteinExistence type="predicted"/>
<keyword evidence="5" id="KW-0269">Exonuclease</keyword>
<organism evidence="5 6">
    <name type="scientific">Paraphaeosphaeria minitans</name>
    <dbReference type="NCBI Taxonomy" id="565426"/>
    <lineage>
        <taxon>Eukaryota</taxon>
        <taxon>Fungi</taxon>
        <taxon>Dikarya</taxon>
        <taxon>Ascomycota</taxon>
        <taxon>Pezizomycotina</taxon>
        <taxon>Dothideomycetes</taxon>
        <taxon>Pleosporomycetidae</taxon>
        <taxon>Pleosporales</taxon>
        <taxon>Massarineae</taxon>
        <taxon>Didymosphaeriaceae</taxon>
        <taxon>Paraphaeosphaeria</taxon>
    </lineage>
</organism>
<keyword evidence="5" id="KW-0547">Nucleotide-binding</keyword>
<feature type="compositionally biased region" description="Acidic residues" evidence="3">
    <location>
        <begin position="812"/>
        <end position="831"/>
    </location>
</feature>
<feature type="compositionally biased region" description="Acidic residues" evidence="3">
    <location>
        <begin position="1216"/>
        <end position="1228"/>
    </location>
</feature>
<reference evidence="5" key="1">
    <citation type="journal article" date="2020" name="Mol. Plant Microbe Interact.">
        <title>Genome Sequence of the Biocontrol Agent Coniothyrium minitans strain Conio (IMI 134523).</title>
        <authorList>
            <person name="Patel D."/>
            <person name="Shittu T.A."/>
            <person name="Baroncelli R."/>
            <person name="Muthumeenakshi S."/>
            <person name="Osborne T.H."/>
            <person name="Janganan T.K."/>
            <person name="Sreenivasaprasad S."/>
        </authorList>
    </citation>
    <scope>NUCLEOTIDE SEQUENCE</scope>
    <source>
        <strain evidence="5">Conio</strain>
    </source>
</reference>
<dbReference type="InterPro" id="IPR036397">
    <property type="entry name" value="RNaseH_sf"/>
</dbReference>
<comment type="caution">
    <text evidence="5">The sequence shown here is derived from an EMBL/GenBank/DDBJ whole genome shotgun (WGS) entry which is preliminary data.</text>
</comment>
<dbReference type="SUPFAM" id="SSF53098">
    <property type="entry name" value="Ribonuclease H-like"/>
    <property type="match status" value="1"/>
</dbReference>
<protein>
    <submittedName>
        <fullName evidence="5">3' -5' exonuclease helicase</fullName>
    </submittedName>
</protein>
<dbReference type="GO" id="GO:0005634">
    <property type="term" value="C:nucleus"/>
    <property type="evidence" value="ECO:0007669"/>
    <property type="project" value="TreeGrafter"/>
</dbReference>
<dbReference type="CDD" id="cd06141">
    <property type="entry name" value="WRN_exo"/>
    <property type="match status" value="1"/>
</dbReference>
<keyword evidence="1" id="KW-0540">Nuclease</keyword>
<gene>
    <name evidence="5" type="ORF">PMIN01_11307</name>
</gene>
<feature type="region of interest" description="Disordered" evidence="3">
    <location>
        <begin position="1301"/>
        <end position="1320"/>
    </location>
</feature>
<dbReference type="PANTHER" id="PTHR13620:SF104">
    <property type="entry name" value="EXONUCLEASE 3'-5' DOMAIN-CONTAINING PROTEIN 2"/>
    <property type="match status" value="1"/>
</dbReference>
<dbReference type="GO" id="GO:0004386">
    <property type="term" value="F:helicase activity"/>
    <property type="evidence" value="ECO:0007669"/>
    <property type="project" value="UniProtKB-KW"/>
</dbReference>
<keyword evidence="5" id="KW-0347">Helicase</keyword>
<evidence type="ECO:0000313" key="5">
    <source>
        <dbReference type="EMBL" id="KAF9730438.1"/>
    </source>
</evidence>
<name>A0A9P6G8G2_9PLEO</name>
<dbReference type="InterPro" id="IPR051132">
    <property type="entry name" value="3-5_Exonuclease_domain"/>
</dbReference>
<dbReference type="InterPro" id="IPR012337">
    <property type="entry name" value="RNaseH-like_sf"/>
</dbReference>
<dbReference type="Proteomes" id="UP000756921">
    <property type="component" value="Unassembled WGS sequence"/>
</dbReference>
<feature type="compositionally biased region" description="Acidic residues" evidence="3">
    <location>
        <begin position="1125"/>
        <end position="1152"/>
    </location>
</feature>
<keyword evidence="2" id="KW-0378">Hydrolase</keyword>
<sequence length="1446" mass="160804">MAEAALRGCCCLQLCGEPEDSSTYVQLVTEIMLNFCSALFPSLPRFAVQYSRAVHHHVPSVVVPSAAPRTDIQGTVQKHTDSGNERRLRVSLNNFRRGTGTARKPIVRPATPRRKLLTARKCPTTTLQPGTSLREFKSETASMQQLRVASARRRAARRHLPRFSQKPNGSVNIDGMGYNDYAAEWNASTQLPELDEARRLTTAVRSAVQVVEACGAVSAQMQHSVTRLQKLHASYGPAGSTNIPQSVATRMETLSRVRDLHTQAAKARDLLVTLCHFHRGLVRAASGIPIGVGAAMYAADRRGFLLEYLCYLTQGLAAEISADVRDPALNNIPRFDAALLRKRLSTIDEVIGTAFREMKIASGQLQLLLLSEVGGGGPAHFHVQQSWSFQLDALLNTLCELKAWHSADMLPRQYSTSTTKTLSDIDARVSQLNTHLGSIVVDIGLLLRNLAKRAATPGRVEALGPFSDSVKGQTVNWPQARYQEKYRSACRSRAKLMKLRSWGYLPSPLCKIPWAGTDNTSSQSVRSRRRSRRRAYLKGLSARLQATYYWTSGRSVEPLAATTDLRAATTDLRAAMADSPAPKIETRARKSERIVIPKKKLKKGSEMALANLSRLLSGTLLSYHSCTIKDWRSVGRLASLPETEKPSTLTQVGKTINALGFYEELGEREPSWSRKMEPLKQDSGEPIVRWTYSKSTSRRVPSQSRPRFQATQSMRASHPTSTFFSSDAWEQSVDMLTNLDNNSRRSLVGEIPVSSLSGVTSGDPANKRYPCSDSSGEQNPEFPDRTPDEQSPQPLNKRMDNPMNDDPPHESEQEEESESEVDEDSDPEEPGEEHTPLIYQIPSDVLESALQAPPQTRASYWSQKLYRGPEDQELLLHYCVNMEVSERVAKHFLNEKVVGFDIEWKAFGPVDSIKENASLIQLATEDRIALFHIARFPGKTPEQLMPPTLKALLESPDTYKVGVAVKGDCRRLEKYFDLNIRGVFELSRLHNLVEYHGTQPSKVNNKLVKLATQVHQHLLLPLHKGEPFVDEPQQRLISVRESDWSRPLDFEQIHYAAADAYAGFRLFDVLESKRKKLKPAPPMPHLCDYDNKPMPRTTPRVKRAKKVAPELEKVVAESLSGLQAEDAEEEAYETAAEEFAEEEESEDTDSEASSEFAENKDFDAYYVPKAHGSIVIGKRSTEASATPEASAHRIGRVDLSGLAGVDPAYPMLPPMSDEEDVSSDESEAFDPPPKMPRRRRISKVAQAAKVLPAKAEVSDDEYPDPELEEAFATMDLSDPPKAASSPITELLSQAETLDLESPTEQGLVEEETPTDVSPPISTSLIQAGTATHTPEYTLATTWAQNYLSSTIPSPTSTALSRIRATVSLLRAYHMWHHQRMPLDAIGAHLRDPPLAQSTVSNYIIQAINLEKFTYRDDDLITLMGTLPANLRIGKYGWLSRKLENAR</sequence>
<dbReference type="GO" id="GO:0003676">
    <property type="term" value="F:nucleic acid binding"/>
    <property type="evidence" value="ECO:0007669"/>
    <property type="project" value="InterPro"/>
</dbReference>
<dbReference type="EMBL" id="WJXW01000014">
    <property type="protein sequence ID" value="KAF9730438.1"/>
    <property type="molecule type" value="Genomic_DNA"/>
</dbReference>